<protein>
    <submittedName>
        <fullName evidence="11">Mechanosensitive ion channel</fullName>
    </submittedName>
</protein>
<dbReference type="InterPro" id="IPR011014">
    <property type="entry name" value="MscS_channel_TM-2"/>
</dbReference>
<comment type="caution">
    <text evidence="11">The sequence shown here is derived from an EMBL/GenBank/DDBJ whole genome shotgun (WGS) entry which is preliminary data.</text>
</comment>
<proteinExistence type="inferred from homology"/>
<dbReference type="InterPro" id="IPR010920">
    <property type="entry name" value="LSM_dom_sf"/>
</dbReference>
<dbReference type="Pfam" id="PF21088">
    <property type="entry name" value="MS_channel_1st"/>
    <property type="match status" value="1"/>
</dbReference>
<organism evidence="11 12">
    <name type="scientific">Belliella calami</name>
    <dbReference type="NCBI Taxonomy" id="2923436"/>
    <lineage>
        <taxon>Bacteria</taxon>
        <taxon>Pseudomonadati</taxon>
        <taxon>Bacteroidota</taxon>
        <taxon>Cytophagia</taxon>
        <taxon>Cytophagales</taxon>
        <taxon>Cyclobacteriaceae</taxon>
        <taxon>Belliella</taxon>
    </lineage>
</organism>
<dbReference type="InterPro" id="IPR049278">
    <property type="entry name" value="MS_channel_C"/>
</dbReference>
<dbReference type="InterPro" id="IPR006685">
    <property type="entry name" value="MscS_channel_2nd"/>
</dbReference>
<dbReference type="InterPro" id="IPR045275">
    <property type="entry name" value="MscS_archaea/bacteria_type"/>
</dbReference>
<evidence type="ECO:0000256" key="5">
    <source>
        <dbReference type="ARBA" id="ARBA00022989"/>
    </source>
</evidence>
<dbReference type="Proteomes" id="UP001165488">
    <property type="component" value="Unassembled WGS sequence"/>
</dbReference>
<dbReference type="InterPro" id="IPR006686">
    <property type="entry name" value="MscS_channel_CS"/>
</dbReference>
<dbReference type="EMBL" id="JAKZGS010000003">
    <property type="protein sequence ID" value="MCH7397287.1"/>
    <property type="molecule type" value="Genomic_DNA"/>
</dbReference>
<evidence type="ECO:0000256" key="2">
    <source>
        <dbReference type="ARBA" id="ARBA00008017"/>
    </source>
</evidence>
<dbReference type="PANTHER" id="PTHR30221:SF1">
    <property type="entry name" value="SMALL-CONDUCTANCE MECHANOSENSITIVE CHANNEL"/>
    <property type="match status" value="1"/>
</dbReference>
<feature type="transmembrane region" description="Helical" evidence="7">
    <location>
        <begin position="68"/>
        <end position="87"/>
    </location>
</feature>
<evidence type="ECO:0000256" key="7">
    <source>
        <dbReference type="SAM" id="Phobius"/>
    </source>
</evidence>
<gene>
    <name evidence="11" type="ORF">MM236_04775</name>
</gene>
<evidence type="ECO:0000256" key="4">
    <source>
        <dbReference type="ARBA" id="ARBA00022692"/>
    </source>
</evidence>
<keyword evidence="3" id="KW-1003">Cell membrane</keyword>
<evidence type="ECO:0000313" key="12">
    <source>
        <dbReference type="Proteomes" id="UP001165488"/>
    </source>
</evidence>
<dbReference type="SUPFAM" id="SSF82689">
    <property type="entry name" value="Mechanosensitive channel protein MscS (YggB), C-terminal domain"/>
    <property type="match status" value="1"/>
</dbReference>
<evidence type="ECO:0000259" key="8">
    <source>
        <dbReference type="Pfam" id="PF00924"/>
    </source>
</evidence>
<dbReference type="InterPro" id="IPR011066">
    <property type="entry name" value="MscS_channel_C_sf"/>
</dbReference>
<keyword evidence="6 7" id="KW-0472">Membrane</keyword>
<dbReference type="InterPro" id="IPR023408">
    <property type="entry name" value="MscS_beta-dom_sf"/>
</dbReference>
<accession>A0ABS9UL42</accession>
<sequence length="293" mass="32235">MMELDLDTVSEIRKKAVEFLFEFGPKILGALLIFIIGRIVIGFLIKTIDKLFVKYNIDASLSSFLKSFARAILYVLLFITIASNLGVELTSFIAILGAAGLAIGLALQGSLSNFAGGVLILIFKPFRVGDTIEAQGTLGSVETIDILYTKVRNFDNRVVTIPNGALANNSIINLSEKPTRRVEMSIGVAYGTDLKKTRQIILDILKKDERIHADPAPVVLFTSFGDSSLDLSVRCWADAGDLWPVYWDNMEALKEAFEANDIEIPFPQRDVNHYYPEGIPAAKVKGDSEGSQE</sequence>
<dbReference type="Pfam" id="PF21082">
    <property type="entry name" value="MS_channel_3rd"/>
    <property type="match status" value="1"/>
</dbReference>
<reference evidence="11" key="1">
    <citation type="submission" date="2022-03" db="EMBL/GenBank/DDBJ databases">
        <title>De novo assembled genomes of Belliella spp. (Cyclobacteriaceae) strains.</title>
        <authorList>
            <person name="Szabo A."/>
            <person name="Korponai K."/>
            <person name="Felfoldi T."/>
        </authorList>
    </citation>
    <scope>NUCLEOTIDE SEQUENCE</scope>
    <source>
        <strain evidence="11">DSM 107340</strain>
    </source>
</reference>
<feature type="transmembrane region" description="Helical" evidence="7">
    <location>
        <begin position="93"/>
        <end position="123"/>
    </location>
</feature>
<feature type="domain" description="Mechanosensitive ion channel MscS C-terminal" evidence="9">
    <location>
        <begin position="182"/>
        <end position="264"/>
    </location>
</feature>
<dbReference type="Gene3D" id="2.30.30.60">
    <property type="match status" value="1"/>
</dbReference>
<evidence type="ECO:0000256" key="3">
    <source>
        <dbReference type="ARBA" id="ARBA00022475"/>
    </source>
</evidence>
<dbReference type="PROSITE" id="PS01246">
    <property type="entry name" value="UPF0003"/>
    <property type="match status" value="1"/>
</dbReference>
<keyword evidence="5 7" id="KW-1133">Transmembrane helix</keyword>
<dbReference type="PANTHER" id="PTHR30221">
    <property type="entry name" value="SMALL-CONDUCTANCE MECHANOSENSITIVE CHANNEL"/>
    <property type="match status" value="1"/>
</dbReference>
<comment type="subcellular location">
    <subcellularLocation>
        <location evidence="1">Cell membrane</location>
        <topology evidence="1">Multi-pass membrane protein</topology>
    </subcellularLocation>
</comment>
<feature type="domain" description="Mechanosensitive ion channel MscS" evidence="8">
    <location>
        <begin position="110"/>
        <end position="175"/>
    </location>
</feature>
<dbReference type="SUPFAM" id="SSF50182">
    <property type="entry name" value="Sm-like ribonucleoproteins"/>
    <property type="match status" value="1"/>
</dbReference>
<comment type="similarity">
    <text evidence="2">Belongs to the MscS (TC 1.A.23) family.</text>
</comment>
<feature type="transmembrane region" description="Helical" evidence="7">
    <location>
        <begin position="27"/>
        <end position="48"/>
    </location>
</feature>
<dbReference type="InterPro" id="IPR049142">
    <property type="entry name" value="MS_channel_1st"/>
</dbReference>
<name>A0ABS9UL42_9BACT</name>
<dbReference type="SUPFAM" id="SSF82861">
    <property type="entry name" value="Mechanosensitive channel protein MscS (YggB), transmembrane region"/>
    <property type="match status" value="1"/>
</dbReference>
<feature type="domain" description="Mechanosensitive ion channel transmembrane helices 2/3" evidence="10">
    <location>
        <begin position="70"/>
        <end position="108"/>
    </location>
</feature>
<keyword evidence="4 7" id="KW-0812">Transmembrane</keyword>
<dbReference type="Pfam" id="PF05552">
    <property type="entry name" value="MS_channel_1st_1"/>
    <property type="match status" value="1"/>
</dbReference>
<dbReference type="InterPro" id="IPR008910">
    <property type="entry name" value="MSC_TM_helix"/>
</dbReference>
<dbReference type="Gene3D" id="1.10.287.1260">
    <property type="match status" value="1"/>
</dbReference>
<evidence type="ECO:0000313" key="11">
    <source>
        <dbReference type="EMBL" id="MCH7397287.1"/>
    </source>
</evidence>
<evidence type="ECO:0000259" key="10">
    <source>
        <dbReference type="Pfam" id="PF21088"/>
    </source>
</evidence>
<dbReference type="Pfam" id="PF00924">
    <property type="entry name" value="MS_channel_2nd"/>
    <property type="match status" value="1"/>
</dbReference>
<evidence type="ECO:0000256" key="6">
    <source>
        <dbReference type="ARBA" id="ARBA00023136"/>
    </source>
</evidence>
<evidence type="ECO:0000256" key="1">
    <source>
        <dbReference type="ARBA" id="ARBA00004651"/>
    </source>
</evidence>
<dbReference type="Gene3D" id="3.30.70.100">
    <property type="match status" value="1"/>
</dbReference>
<keyword evidence="12" id="KW-1185">Reference proteome</keyword>
<evidence type="ECO:0000259" key="9">
    <source>
        <dbReference type="Pfam" id="PF21082"/>
    </source>
</evidence>
<dbReference type="RefSeq" id="WP_241273804.1">
    <property type="nucleotide sequence ID" value="NZ_JAKZGS010000003.1"/>
</dbReference>